<accession>A0A426TQ49</accession>
<dbReference type="Proteomes" id="UP000280307">
    <property type="component" value="Unassembled WGS sequence"/>
</dbReference>
<feature type="compositionally biased region" description="Pro residues" evidence="1">
    <location>
        <begin position="447"/>
        <end position="457"/>
    </location>
</feature>
<dbReference type="Gene3D" id="2.170.120.40">
    <property type="entry name" value="YbbR-like domain"/>
    <property type="match status" value="2"/>
</dbReference>
<feature type="region of interest" description="Disordered" evidence="1">
    <location>
        <begin position="415"/>
        <end position="476"/>
    </location>
</feature>
<evidence type="ECO:0008006" key="4">
    <source>
        <dbReference type="Google" id="ProtNLM"/>
    </source>
</evidence>
<dbReference type="PANTHER" id="PTHR37804:SF1">
    <property type="entry name" value="CDAA REGULATORY PROTEIN CDAR"/>
    <property type="match status" value="1"/>
</dbReference>
<sequence>MKNLRATLLRLALAFGLSFALWAFVSFSQNPEESVTFPEMPLQVVGLDDDLVIVDGSGLPTQVFPNIDITLRTDQRQLATLRRVDLRVVANLNGLGPGEHIVPLNVEATRSNIAINVATGGVEPAQVPLRLEQLSSAEIPVRVEIQGNLPFSFERSEPRVSSAGQPIQTVRVHGPLNRVLLVSEAHALVNVDQLRATYVAPLSLTALDAAGQPVEGIRIDPATVTVQVPINPVVGLKLVPVAPQIVGLPAPGFEVRSVQVTPPLITLAGSSGPLDAVDVVTTASLDLSGARQDLSFALELIFPDGTSPRSGEPDTVTVTVAIAPIERAFQVMLPAQVQVVGIAPGLTATFNPSVVNLTLTGSSAVLDALSQSVLQAQVEVSGLGPGSYTLAIQVNLPPGISLSGETPTVEVVLRSPPPPTAVPTATEQPTEATPPPEATLEVTPLPEVVPAPEPTPVPEATLVPAPEPTASVETNE</sequence>
<comment type="caution">
    <text evidence="2">The sequence shown here is derived from an EMBL/GenBank/DDBJ whole genome shotgun (WGS) entry which is preliminary data.</text>
</comment>
<organism evidence="2 3">
    <name type="scientific">Candidatus Viridilinea halotolerans</name>
    <dbReference type="NCBI Taxonomy" id="2491704"/>
    <lineage>
        <taxon>Bacteria</taxon>
        <taxon>Bacillati</taxon>
        <taxon>Chloroflexota</taxon>
        <taxon>Chloroflexia</taxon>
        <taxon>Chloroflexales</taxon>
        <taxon>Chloroflexineae</taxon>
        <taxon>Oscillochloridaceae</taxon>
        <taxon>Candidatus Viridilinea</taxon>
    </lineage>
</organism>
<feature type="compositionally biased region" description="Low complexity" evidence="1">
    <location>
        <begin position="422"/>
        <end position="431"/>
    </location>
</feature>
<reference evidence="2 3" key="1">
    <citation type="submission" date="2018-12" db="EMBL/GenBank/DDBJ databases">
        <title>Genome Sequence of Candidatus Viridilinea halotolerans isolated from saline sulfide-rich spring.</title>
        <authorList>
            <person name="Grouzdev D.S."/>
            <person name="Burganskaya E.I."/>
            <person name="Krutkina M.S."/>
            <person name="Sukhacheva M.V."/>
            <person name="Gorlenko V.M."/>
        </authorList>
    </citation>
    <scope>NUCLEOTIDE SEQUENCE [LARGE SCALE GENOMIC DNA]</scope>
    <source>
        <strain evidence="2">Chok-6</strain>
    </source>
</reference>
<protein>
    <recommendedName>
        <fullName evidence="4">YbbR-like domain-containing protein</fullName>
    </recommendedName>
</protein>
<gene>
    <name evidence="2" type="ORF">EI684_23535</name>
</gene>
<evidence type="ECO:0000313" key="3">
    <source>
        <dbReference type="Proteomes" id="UP000280307"/>
    </source>
</evidence>
<dbReference type="PANTHER" id="PTHR37804">
    <property type="entry name" value="CDAA REGULATORY PROTEIN CDAR"/>
    <property type="match status" value="1"/>
</dbReference>
<evidence type="ECO:0000313" key="2">
    <source>
        <dbReference type="EMBL" id="RRR65324.1"/>
    </source>
</evidence>
<dbReference type="InterPro" id="IPR012505">
    <property type="entry name" value="YbbR"/>
</dbReference>
<dbReference type="AlphaFoldDB" id="A0A426TQ49"/>
<proteinExistence type="predicted"/>
<dbReference type="Gene3D" id="2.170.120.30">
    <property type="match status" value="2"/>
</dbReference>
<dbReference type="Pfam" id="PF07949">
    <property type="entry name" value="YbbR"/>
    <property type="match status" value="2"/>
</dbReference>
<evidence type="ECO:0000256" key="1">
    <source>
        <dbReference type="SAM" id="MobiDB-lite"/>
    </source>
</evidence>
<name>A0A426TQ49_9CHLR</name>
<dbReference type="InterPro" id="IPR053154">
    <property type="entry name" value="c-di-AMP_regulator"/>
</dbReference>
<feature type="compositionally biased region" description="Low complexity" evidence="1">
    <location>
        <begin position="458"/>
        <end position="470"/>
    </location>
</feature>
<dbReference type="EMBL" id="RSAS01000969">
    <property type="protein sequence ID" value="RRR65324.1"/>
    <property type="molecule type" value="Genomic_DNA"/>
</dbReference>